<reference evidence="1 2" key="1">
    <citation type="submission" date="2024-02" db="EMBL/GenBank/DDBJ databases">
        <title>de novo genome assembly of Solanum bulbocastanum strain 11H21.</title>
        <authorList>
            <person name="Hosaka A.J."/>
        </authorList>
    </citation>
    <scope>NUCLEOTIDE SEQUENCE [LARGE SCALE GENOMIC DNA]</scope>
    <source>
        <tissue evidence="1">Young leaves</tissue>
    </source>
</reference>
<accession>A0AAN8TKT1</accession>
<organism evidence="1 2">
    <name type="scientific">Solanum bulbocastanum</name>
    <name type="common">Wild potato</name>
    <dbReference type="NCBI Taxonomy" id="147425"/>
    <lineage>
        <taxon>Eukaryota</taxon>
        <taxon>Viridiplantae</taxon>
        <taxon>Streptophyta</taxon>
        <taxon>Embryophyta</taxon>
        <taxon>Tracheophyta</taxon>
        <taxon>Spermatophyta</taxon>
        <taxon>Magnoliopsida</taxon>
        <taxon>eudicotyledons</taxon>
        <taxon>Gunneridae</taxon>
        <taxon>Pentapetalae</taxon>
        <taxon>asterids</taxon>
        <taxon>lamiids</taxon>
        <taxon>Solanales</taxon>
        <taxon>Solanaceae</taxon>
        <taxon>Solanoideae</taxon>
        <taxon>Solaneae</taxon>
        <taxon>Solanum</taxon>
    </lineage>
</organism>
<keyword evidence="2" id="KW-1185">Reference proteome</keyword>
<dbReference type="EMBL" id="JBANQN010000005">
    <property type="protein sequence ID" value="KAK6789539.1"/>
    <property type="molecule type" value="Genomic_DNA"/>
</dbReference>
<gene>
    <name evidence="1" type="ORF">RDI58_013339</name>
</gene>
<sequence>MSRPFTDQG</sequence>
<protein>
    <submittedName>
        <fullName evidence="1">Uncharacterized protein</fullName>
    </submittedName>
</protein>
<proteinExistence type="predicted"/>
<name>A0AAN8TKT1_SOLBU</name>
<evidence type="ECO:0000313" key="1">
    <source>
        <dbReference type="EMBL" id="KAK6789539.1"/>
    </source>
</evidence>
<dbReference type="Proteomes" id="UP001371456">
    <property type="component" value="Unassembled WGS sequence"/>
</dbReference>
<evidence type="ECO:0000313" key="2">
    <source>
        <dbReference type="Proteomes" id="UP001371456"/>
    </source>
</evidence>
<comment type="caution">
    <text evidence="1">The sequence shown here is derived from an EMBL/GenBank/DDBJ whole genome shotgun (WGS) entry which is preliminary data.</text>
</comment>